<reference evidence="3" key="2">
    <citation type="submission" date="2021-03" db="EMBL/GenBank/DDBJ databases">
        <authorList>
            <person name="Jaffe A."/>
        </authorList>
    </citation>
    <scope>NUCLEOTIDE SEQUENCE</scope>
    <source>
        <strain evidence="3">RIFCSPLOWO2_01_FULL_58_19</strain>
    </source>
</reference>
<dbReference type="AlphaFoldDB" id="A0A7J4JG48"/>
<dbReference type="EMBL" id="JAGVWE010000004">
    <property type="protein sequence ID" value="MBS3063315.1"/>
    <property type="molecule type" value="Genomic_DNA"/>
</dbReference>
<keyword evidence="1" id="KW-0472">Membrane</keyword>
<reference evidence="2" key="1">
    <citation type="journal article" date="2020" name="bioRxiv">
        <title>A rank-normalized archaeal taxonomy based on genome phylogeny resolves widespread incomplete and uneven classifications.</title>
        <authorList>
            <person name="Rinke C."/>
            <person name="Chuvochina M."/>
            <person name="Mussig A.J."/>
            <person name="Chaumeil P.-A."/>
            <person name="Waite D.W."/>
            <person name="Whitman W.B."/>
            <person name="Parks D.H."/>
            <person name="Hugenholtz P."/>
        </authorList>
    </citation>
    <scope>NUCLEOTIDE SEQUENCE</scope>
    <source>
        <strain evidence="2">UBA10219</strain>
    </source>
</reference>
<accession>A0A7J4JG48</accession>
<dbReference type="Proteomes" id="UP000678237">
    <property type="component" value="Unassembled WGS sequence"/>
</dbReference>
<sequence length="72" mass="8064">MARVSGAQAPHFPQTLLPAGKRVLGLDEKGQSEWSSIYLLIVFMIAALLLITLVKQMFRRSQPIRQSAEKIL</sequence>
<comment type="caution">
    <text evidence="2">The sequence shown here is derived from an EMBL/GenBank/DDBJ whole genome shotgun (WGS) entry which is preliminary data.</text>
</comment>
<proteinExistence type="predicted"/>
<keyword evidence="1" id="KW-0812">Transmembrane</keyword>
<organism evidence="2 4">
    <name type="scientific">Candidatus Iainarchaeum sp</name>
    <dbReference type="NCBI Taxonomy" id="3101447"/>
    <lineage>
        <taxon>Archaea</taxon>
        <taxon>Candidatus Iainarchaeota</taxon>
        <taxon>Candidatus Iainarchaeia</taxon>
        <taxon>Candidatus Iainarchaeales</taxon>
        <taxon>Candidatus Iainarchaeaceae</taxon>
        <taxon>Candidatus Iainarchaeum</taxon>
    </lineage>
</organism>
<evidence type="ECO:0000313" key="2">
    <source>
        <dbReference type="EMBL" id="HIH16751.1"/>
    </source>
</evidence>
<reference evidence="3" key="3">
    <citation type="submission" date="2021-05" db="EMBL/GenBank/DDBJ databases">
        <title>Protein family content uncovers lineage relationships and bacterial pathway maintenance mechanisms in DPANN archaea.</title>
        <authorList>
            <person name="Castelle C.J."/>
            <person name="Meheust R."/>
            <person name="Jaffe A.L."/>
            <person name="Seitz K."/>
            <person name="Gong X."/>
            <person name="Baker B.J."/>
            <person name="Banfield J.F."/>
        </authorList>
    </citation>
    <scope>NUCLEOTIDE SEQUENCE</scope>
    <source>
        <strain evidence="3">RIFCSPLOWO2_01_FULL_58_19</strain>
    </source>
</reference>
<gene>
    <name evidence="2" type="ORF">HA252_05070</name>
    <name evidence="3" type="ORF">J4203_05585</name>
</gene>
<evidence type="ECO:0000313" key="3">
    <source>
        <dbReference type="EMBL" id="MBS3063315.1"/>
    </source>
</evidence>
<feature type="transmembrane region" description="Helical" evidence="1">
    <location>
        <begin position="36"/>
        <end position="54"/>
    </location>
</feature>
<keyword evidence="1" id="KW-1133">Transmembrane helix</keyword>
<name>A0A7J4JG48_9ARCH</name>
<protein>
    <submittedName>
        <fullName evidence="2">Uncharacterized protein</fullName>
    </submittedName>
</protein>
<evidence type="ECO:0000313" key="4">
    <source>
        <dbReference type="Proteomes" id="UP000564964"/>
    </source>
</evidence>
<dbReference type="EMBL" id="DUGH01000122">
    <property type="protein sequence ID" value="HIH16751.1"/>
    <property type="molecule type" value="Genomic_DNA"/>
</dbReference>
<dbReference type="Proteomes" id="UP000564964">
    <property type="component" value="Unassembled WGS sequence"/>
</dbReference>
<evidence type="ECO:0000256" key="1">
    <source>
        <dbReference type="SAM" id="Phobius"/>
    </source>
</evidence>